<evidence type="ECO:0000256" key="1">
    <source>
        <dbReference type="SAM" id="MobiDB-lite"/>
    </source>
</evidence>
<sequence>MRGVHSNVATQWNLHQVERAITSGARMLVSTPPIAVKHTVPWWLSNDKAKNGGAPPWNPRARDASIATNVASHNDKEFSPSAESEALAQESSEILARHTLEELDAQMISLQREMESARKAIDNTEVGQIVKGITAASEGASRSERKKKKPSPSPYSVSRSSAPTSHPAPSTSPPTWRPTAASMAAAAANKAHAAELAVHQRTEESLMRKMGGQPSGTPGKTCERDNLKPGPEKAVPITRSSSAPATRPLSTAPLPSPPPASVQQRRNRQVSTPMMLQRAASPAATERLPPRSAERAFQTPAMGPAASAENTCPAPSGDQGAAGSVRNDRTAATSRAVRGSRLSSDRSKKALQAAAERGPAGGGGREKKALGGAVPRRQAHLKGCRGAEGGARWLRGTASTAKPHPPDIHADPSRRWRRASNSHRGRTPRGTQGCSDALDIAREVLDQAMGAAVAQGQTGGVWLGAWPVSILKRSLRGDQVEDGKLKRNISFAEGTKTDDQTKPRPSARGRNGSPRRHGNSTQPPAGSRGSPRVSLPHMASASAGAKASPENESVVLPELKSNEVRKTLTQKERCHDDDLRMKLLQTAGMYIGVPYCKKVHKEKDCACEGCEESGEQLYHAAQHLDSPGLVRRVMQDLEPHFHVKLGQGNQGHLFGLLKEAEVNSVEQLEPGDLIFYSGRYHRDGSKSNVDDIVHVEMFMGGATGECVLASRERSKWVRMYSTYKFESKHWELKRYHFVKINPWLQQSRAHWSRNS</sequence>
<proteinExistence type="predicted"/>
<keyword evidence="3" id="KW-1185">Reference proteome</keyword>
<dbReference type="PANTHER" id="PTHR47664">
    <property type="entry name" value="NLPC_P60 DOMAIN-CONTAINING PROTEIN"/>
    <property type="match status" value="1"/>
</dbReference>
<feature type="region of interest" description="Disordered" evidence="1">
    <location>
        <begin position="135"/>
        <end position="435"/>
    </location>
</feature>
<accession>A0AAE0LA55</accession>
<protein>
    <submittedName>
        <fullName evidence="2">Uncharacterized protein</fullName>
    </submittedName>
</protein>
<reference evidence="2 3" key="1">
    <citation type="journal article" date="2015" name="Genome Biol. Evol.">
        <title>Comparative Genomics of a Bacterivorous Green Alga Reveals Evolutionary Causalities and Consequences of Phago-Mixotrophic Mode of Nutrition.</title>
        <authorList>
            <person name="Burns J.A."/>
            <person name="Paasch A."/>
            <person name="Narechania A."/>
            <person name="Kim E."/>
        </authorList>
    </citation>
    <scope>NUCLEOTIDE SEQUENCE [LARGE SCALE GENOMIC DNA]</scope>
    <source>
        <strain evidence="2 3">PLY_AMNH</strain>
    </source>
</reference>
<comment type="caution">
    <text evidence="2">The sequence shown here is derived from an EMBL/GenBank/DDBJ whole genome shotgun (WGS) entry which is preliminary data.</text>
</comment>
<feature type="compositionally biased region" description="Basic residues" evidence="1">
    <location>
        <begin position="415"/>
        <end position="427"/>
    </location>
</feature>
<feature type="compositionally biased region" description="Low complexity" evidence="1">
    <location>
        <begin position="180"/>
        <end position="197"/>
    </location>
</feature>
<evidence type="ECO:0000313" key="3">
    <source>
        <dbReference type="Proteomes" id="UP001190700"/>
    </source>
</evidence>
<evidence type="ECO:0000313" key="2">
    <source>
        <dbReference type="EMBL" id="KAK3277340.1"/>
    </source>
</evidence>
<organism evidence="2 3">
    <name type="scientific">Cymbomonas tetramitiformis</name>
    <dbReference type="NCBI Taxonomy" id="36881"/>
    <lineage>
        <taxon>Eukaryota</taxon>
        <taxon>Viridiplantae</taxon>
        <taxon>Chlorophyta</taxon>
        <taxon>Pyramimonadophyceae</taxon>
        <taxon>Pyramimonadales</taxon>
        <taxon>Pyramimonadaceae</taxon>
        <taxon>Cymbomonas</taxon>
    </lineage>
</organism>
<dbReference type="Gene3D" id="3.90.1720.10">
    <property type="entry name" value="endopeptidase domain like (from Nostoc punctiforme)"/>
    <property type="match status" value="1"/>
</dbReference>
<dbReference type="EMBL" id="LGRX02006151">
    <property type="protein sequence ID" value="KAK3277340.1"/>
    <property type="molecule type" value="Genomic_DNA"/>
</dbReference>
<dbReference type="Proteomes" id="UP001190700">
    <property type="component" value="Unassembled WGS sequence"/>
</dbReference>
<feature type="compositionally biased region" description="Basic and acidic residues" evidence="1">
    <location>
        <begin position="198"/>
        <end position="207"/>
    </location>
</feature>
<feature type="region of interest" description="Disordered" evidence="1">
    <location>
        <begin position="486"/>
        <end position="559"/>
    </location>
</feature>
<dbReference type="PANTHER" id="PTHR47664:SF1">
    <property type="entry name" value="CHROMOSOME UNDETERMINED SCAFFOLD_14, WHOLE GENOME SHOTGUN SEQUENCE"/>
    <property type="match status" value="1"/>
</dbReference>
<dbReference type="AlphaFoldDB" id="A0AAE0LA55"/>
<gene>
    <name evidence="2" type="ORF">CYMTET_14645</name>
</gene>
<feature type="compositionally biased region" description="Low complexity" evidence="1">
    <location>
        <begin position="154"/>
        <end position="169"/>
    </location>
</feature>
<feature type="compositionally biased region" description="Basic and acidic residues" evidence="1">
    <location>
        <begin position="221"/>
        <end position="231"/>
    </location>
</feature>
<feature type="compositionally biased region" description="Basic and acidic residues" evidence="1">
    <location>
        <begin position="404"/>
        <end position="414"/>
    </location>
</feature>
<name>A0AAE0LA55_9CHLO</name>